<dbReference type="OrthoDB" id="223541at2"/>
<dbReference type="InterPro" id="IPR052894">
    <property type="entry name" value="AsmA-related"/>
</dbReference>
<dbReference type="EMBL" id="CP019646">
    <property type="protein sequence ID" value="AQQ70572.1"/>
    <property type="molecule type" value="Genomic_DNA"/>
</dbReference>
<accession>A0A1Q2ME87</accession>
<dbReference type="KEGG" id="pbas:SMSP2_00924"/>
<dbReference type="Proteomes" id="UP000188181">
    <property type="component" value="Chromosome"/>
</dbReference>
<dbReference type="GO" id="GO:0090313">
    <property type="term" value="P:regulation of protein targeting to membrane"/>
    <property type="evidence" value="ECO:0007669"/>
    <property type="project" value="TreeGrafter"/>
</dbReference>
<dbReference type="AlphaFoldDB" id="A0A1Q2ME87"/>
<sequence length="1096" mass="119954" precursor="true">MVKALYVLLGFIVVVILAALAFSPKVAQIAADRLRQSVAEKTGYQLNVSSTYYHLPSTVEFTDMALYDGQGNRKCVIDSLYAEIRLMPALLGRLRLRDIKIKGVGLDLSPKAETRDTPIKFQLDNFETSAGDIKTRICNYLEVLPQFYIEDASVTVEQPDGDTGKFNLEYVSCDRNLLTDNLSMSCKFTEEGLLAATELEADVKIDDDCLTASVWGSLTNTGYSLAGNDWRLDKLRLNTQINSEKISLTGSFGSSDISKCSGSFGAEVDFSENLAFKINTDLTNLILTQQPVCNALYYNPENSGKYFGFFGDMLARYQPQGSVDISFDASAAIDNKEKTLSVSIFKQLLSALDIQGKMKLKGISVYYVEFPYELDDVTADVWISNNSGGLNNLKGFHNDVLIEISADTSLDAESGGWTTRAKVTSPNMLLEPDLYFALPGEVQASWDKFEPSGRISLEYNMIEGPGNPNDSRLEAELLGVEACYNKYPYTLKNITGRAAVDNGRITMDNLTAADSRGKICINGLVDSKAGEYDIEIDCENLWMDQEFKNLVPVLKDKTFALSADSYTDLSLIYISSPGKEPVSQTALSIYSENISYRDFTLDNVQAVLVIRGSEILVRKIHGDLDGGPVSIRGRLNPDSEADFRPWDFEYDIRDVSAEVYESINAEKFPIVDFLNNLNPKGRITAAGRISMPEIPAENLFIDSSFSFDKMNINNQYDISNAAGSLFLDNGGLDISDLNFSFIINPETVIPVSVTKATKDLNLDKSPLRFDLKSSGIDLAGLGDAGIFQGGDNLFVTGGVFDINLHECVLKSNGSENLLTFAGVVLGKGVQGDNFSSDQIGLTGSAEYSFLNGFHMVDMTGTAGEFEYKSIPLANSSFDLKMAPDKREFKLNNFSASFGGGSLAADILFPYRDKNKYTFSVNFDKVQVGRLNNKITAGLPQFMLNFDGTAGGNLYIEGVKADGESRKGRLNVSIGSITAEEETLFTMITGGLGALASFDDKFDMLQFESYIKGSRIEMSDIYLADQNYGFYGSGYMDTAGEELNIDLSVYLGRPGQQETGSKSLFNAFGSSIANVKVGGKFDNPTVNTKVMGIGVGL</sequence>
<keyword evidence="2" id="KW-1185">Reference proteome</keyword>
<evidence type="ECO:0000313" key="1">
    <source>
        <dbReference type="EMBL" id="AQQ70572.1"/>
    </source>
</evidence>
<name>A0A1Q2ME87_9BACT</name>
<organism evidence="1 2">
    <name type="scientific">Limihaloglobus sulfuriphilus</name>
    <dbReference type="NCBI Taxonomy" id="1851148"/>
    <lineage>
        <taxon>Bacteria</taxon>
        <taxon>Pseudomonadati</taxon>
        <taxon>Planctomycetota</taxon>
        <taxon>Phycisphaerae</taxon>
        <taxon>Sedimentisphaerales</taxon>
        <taxon>Sedimentisphaeraceae</taxon>
        <taxon>Limihaloglobus</taxon>
    </lineage>
</organism>
<dbReference type="STRING" id="1851148.SMSP2_00924"/>
<protein>
    <submittedName>
        <fullName evidence="1">Uncharacterized protein</fullName>
    </submittedName>
</protein>
<dbReference type="GO" id="GO:0005886">
    <property type="term" value="C:plasma membrane"/>
    <property type="evidence" value="ECO:0007669"/>
    <property type="project" value="TreeGrafter"/>
</dbReference>
<proteinExistence type="predicted"/>
<gene>
    <name evidence="1" type="ORF">SMSP2_00924</name>
</gene>
<dbReference type="RefSeq" id="WP_146682827.1">
    <property type="nucleotide sequence ID" value="NZ_CP019646.1"/>
</dbReference>
<evidence type="ECO:0000313" key="2">
    <source>
        <dbReference type="Proteomes" id="UP000188181"/>
    </source>
</evidence>
<dbReference type="PANTHER" id="PTHR30441">
    <property type="entry name" value="DUF748 DOMAIN-CONTAINING PROTEIN"/>
    <property type="match status" value="1"/>
</dbReference>
<dbReference type="PANTHER" id="PTHR30441:SF4">
    <property type="entry name" value="PROTEIN ASMA"/>
    <property type="match status" value="1"/>
</dbReference>
<reference evidence="2" key="1">
    <citation type="submission" date="2017-02" db="EMBL/GenBank/DDBJ databases">
        <title>Comparative genomics and description of representatives of a novel lineage of planctomycetes thriving in anoxic sediments.</title>
        <authorList>
            <person name="Spring S."/>
            <person name="Bunk B."/>
            <person name="Sproer C."/>
        </authorList>
    </citation>
    <scope>NUCLEOTIDE SEQUENCE [LARGE SCALE GENOMIC DNA]</scope>
    <source>
        <strain evidence="2">SM-Chi-D1</strain>
    </source>
</reference>